<feature type="compositionally biased region" description="Polar residues" evidence="1">
    <location>
        <begin position="139"/>
        <end position="156"/>
    </location>
</feature>
<reference evidence="3" key="1">
    <citation type="journal article" date="2016" name="Front. Microbiol.">
        <title>Genome Sequence of the Piezophilic, Mesophilic Sulfate-Reducing Bacterium Desulfovibrio indicus J2T.</title>
        <authorList>
            <person name="Cao J."/>
            <person name="Maignien L."/>
            <person name="Shao Z."/>
            <person name="Alain K."/>
            <person name="Jebbar M."/>
        </authorList>
    </citation>
    <scope>NUCLEOTIDE SEQUENCE</scope>
    <source>
        <strain evidence="3">DSM 16372</strain>
    </source>
</reference>
<accession>A0AAV4ZKU7</accession>
<dbReference type="AlphaFoldDB" id="A0AAV4ZKU7"/>
<organism evidence="3 4">
    <name type="scientific">Methylobacterium hispanicum</name>
    <dbReference type="NCBI Taxonomy" id="270350"/>
    <lineage>
        <taxon>Bacteria</taxon>
        <taxon>Pseudomonadati</taxon>
        <taxon>Pseudomonadota</taxon>
        <taxon>Alphaproteobacteria</taxon>
        <taxon>Hyphomicrobiales</taxon>
        <taxon>Methylobacteriaceae</taxon>
        <taxon>Methylobacterium</taxon>
    </lineage>
</organism>
<dbReference type="EMBL" id="BPQO01000008">
    <property type="protein sequence ID" value="GJD88786.1"/>
    <property type="molecule type" value="Genomic_DNA"/>
</dbReference>
<feature type="chain" id="PRO_5043596118" description="Lysozyme inhibitor LprI N-terminal domain-containing protein" evidence="2">
    <location>
        <begin position="27"/>
        <end position="162"/>
    </location>
</feature>
<evidence type="ECO:0008006" key="5">
    <source>
        <dbReference type="Google" id="ProtNLM"/>
    </source>
</evidence>
<gene>
    <name evidence="3" type="ORF">BHAOGJBA_2307</name>
</gene>
<feature type="region of interest" description="Disordered" evidence="1">
    <location>
        <begin position="111"/>
        <end position="162"/>
    </location>
</feature>
<dbReference type="RefSeq" id="WP_066920051.1">
    <property type="nucleotide sequence ID" value="NZ_BPQO01000008.1"/>
</dbReference>
<dbReference type="Proteomes" id="UP001055247">
    <property type="component" value="Unassembled WGS sequence"/>
</dbReference>
<comment type="caution">
    <text evidence="3">The sequence shown here is derived from an EMBL/GenBank/DDBJ whole genome shotgun (WGS) entry which is preliminary data.</text>
</comment>
<keyword evidence="4" id="KW-1185">Reference proteome</keyword>
<reference evidence="3" key="2">
    <citation type="submission" date="2021-08" db="EMBL/GenBank/DDBJ databases">
        <authorList>
            <person name="Tani A."/>
            <person name="Ola A."/>
            <person name="Ogura Y."/>
            <person name="Katsura K."/>
            <person name="Hayashi T."/>
        </authorList>
    </citation>
    <scope>NUCLEOTIDE SEQUENCE</scope>
    <source>
        <strain evidence="3">DSM 16372</strain>
    </source>
</reference>
<evidence type="ECO:0000256" key="1">
    <source>
        <dbReference type="SAM" id="MobiDB-lite"/>
    </source>
</evidence>
<sequence length="162" mass="16919">MKPFRSAPTCAAALALLGCLAGAARADAVPDLDIEKTCKSAGRVDIGSSASEEDSRKGCLRSEREARKEAERRWGDYTPAAKKQCQSQFEAGGYPSYVEMVTCLELASGTVPSQTGASGTAVGGPGSVKGQAPQERKPGSSSLTQEPAASDRTNPIQVLERK</sequence>
<feature type="compositionally biased region" description="Basic and acidic residues" evidence="1">
    <location>
        <begin position="53"/>
        <end position="75"/>
    </location>
</feature>
<proteinExistence type="predicted"/>
<name>A0AAV4ZKU7_9HYPH</name>
<keyword evidence="2" id="KW-0732">Signal</keyword>
<evidence type="ECO:0000313" key="3">
    <source>
        <dbReference type="EMBL" id="GJD88786.1"/>
    </source>
</evidence>
<protein>
    <recommendedName>
        <fullName evidence="5">Lysozyme inhibitor LprI N-terminal domain-containing protein</fullName>
    </recommendedName>
</protein>
<feature type="region of interest" description="Disordered" evidence="1">
    <location>
        <begin position="43"/>
        <end position="81"/>
    </location>
</feature>
<evidence type="ECO:0000256" key="2">
    <source>
        <dbReference type="SAM" id="SignalP"/>
    </source>
</evidence>
<feature type="signal peptide" evidence="2">
    <location>
        <begin position="1"/>
        <end position="26"/>
    </location>
</feature>
<dbReference type="PROSITE" id="PS51257">
    <property type="entry name" value="PROKAR_LIPOPROTEIN"/>
    <property type="match status" value="1"/>
</dbReference>
<evidence type="ECO:0000313" key="4">
    <source>
        <dbReference type="Proteomes" id="UP001055247"/>
    </source>
</evidence>